<evidence type="ECO:0000256" key="2">
    <source>
        <dbReference type="ARBA" id="ARBA00006810"/>
    </source>
</evidence>
<keyword evidence="5 11" id="KW-0812">Transmembrane</keyword>
<name>A0A141HAT8_9BILA</name>
<geneLocation type="mitochondrion" evidence="12"/>
<evidence type="ECO:0000256" key="7">
    <source>
        <dbReference type="ARBA" id="ARBA00022989"/>
    </source>
</evidence>
<keyword evidence="8" id="KW-0406">Ion transport</keyword>
<dbReference type="Gene3D" id="1.20.120.220">
    <property type="entry name" value="ATP synthase, F0 complex, subunit A"/>
    <property type="match status" value="1"/>
</dbReference>
<protein>
    <submittedName>
        <fullName evidence="12">ATP synthase F0 subunit 6</fullName>
    </submittedName>
</protein>
<keyword evidence="12" id="KW-0496">Mitochondrion</keyword>
<evidence type="ECO:0000256" key="5">
    <source>
        <dbReference type="ARBA" id="ARBA00022692"/>
    </source>
</evidence>
<evidence type="ECO:0000313" key="12">
    <source>
        <dbReference type="EMBL" id="ALM87695.1"/>
    </source>
</evidence>
<feature type="transmembrane region" description="Helical" evidence="11">
    <location>
        <begin position="7"/>
        <end position="31"/>
    </location>
</feature>
<evidence type="ECO:0000256" key="8">
    <source>
        <dbReference type="ARBA" id="ARBA00023065"/>
    </source>
</evidence>
<feature type="transmembrane region" description="Helical" evidence="11">
    <location>
        <begin position="81"/>
        <end position="100"/>
    </location>
</feature>
<dbReference type="GO" id="GO:0045259">
    <property type="term" value="C:proton-transporting ATP synthase complex"/>
    <property type="evidence" value="ECO:0007669"/>
    <property type="project" value="UniProtKB-KW"/>
</dbReference>
<evidence type="ECO:0000256" key="9">
    <source>
        <dbReference type="ARBA" id="ARBA00023136"/>
    </source>
</evidence>
<keyword evidence="3" id="KW-0813">Transport</keyword>
<sequence length="207" mass="24515">MIGFFIFFLFFVYIYFMQFFFVSMLGCFKVFWEDFFVFVVEIFGFLVKGPMTVVLGGFYFILMGLICYSGHFSWNMALGRVVEFVFVWSLVSWFMTVLLFASEETISNVMGLYGEGYLGVMYSVWGKVISILVRPVSLFLRLVINLMVGHFFMFGWVLFMSNCWGFFGFNFVFMQVVLLFIVFYELFVFVLQSFIFSRLLSIYLEEF</sequence>
<organism evidence="12">
    <name type="scientific">Aspiculuris tetraptera</name>
    <dbReference type="NCBI Taxonomy" id="451377"/>
    <lineage>
        <taxon>Eukaryota</taxon>
        <taxon>Metazoa</taxon>
        <taxon>Ecdysozoa</taxon>
        <taxon>Nematoda</taxon>
        <taxon>Chromadorea</taxon>
        <taxon>Rhabditida</taxon>
        <taxon>Spirurina</taxon>
        <taxon>Oxyuridomorpha</taxon>
        <taxon>Oxyuroidea</taxon>
        <taxon>Heteroxynematidae</taxon>
        <taxon>Aspiculuris</taxon>
    </lineage>
</organism>
<evidence type="ECO:0000256" key="1">
    <source>
        <dbReference type="ARBA" id="ARBA00004141"/>
    </source>
</evidence>
<keyword evidence="9 11" id="KW-0472">Membrane</keyword>
<accession>A0A141HAT8</accession>
<feature type="transmembrane region" description="Helical" evidence="11">
    <location>
        <begin position="51"/>
        <end position="69"/>
    </location>
</feature>
<dbReference type="GO" id="GO:0006754">
    <property type="term" value="P:ATP biosynthetic process"/>
    <property type="evidence" value="ECO:0007669"/>
    <property type="project" value="UniProtKB-KW"/>
</dbReference>
<comment type="subcellular location">
    <subcellularLocation>
        <location evidence="1">Membrane</location>
        <topology evidence="1">Multi-pass membrane protein</topology>
    </subcellularLocation>
</comment>
<proteinExistence type="inferred from homology"/>
<gene>
    <name evidence="12" type="primary">ATP6</name>
</gene>
<feature type="transmembrane region" description="Helical" evidence="11">
    <location>
        <begin position="106"/>
        <end position="126"/>
    </location>
</feature>
<dbReference type="SUPFAM" id="SSF81336">
    <property type="entry name" value="F1F0 ATP synthase subunit A"/>
    <property type="match status" value="1"/>
</dbReference>
<keyword evidence="4" id="KW-0138">CF(0)</keyword>
<feature type="transmembrane region" description="Helical" evidence="11">
    <location>
        <begin position="171"/>
        <end position="191"/>
    </location>
</feature>
<keyword evidence="10" id="KW-0066">ATP synthesis</keyword>
<comment type="similarity">
    <text evidence="2">Belongs to the ATPase A chain family.</text>
</comment>
<dbReference type="InterPro" id="IPR035908">
    <property type="entry name" value="F0_ATP_A_sf"/>
</dbReference>
<dbReference type="AlphaFoldDB" id="A0A141HAT8"/>
<dbReference type="GO" id="GO:1902600">
    <property type="term" value="P:proton transmembrane transport"/>
    <property type="evidence" value="ECO:0007669"/>
    <property type="project" value="UniProtKB-KW"/>
</dbReference>
<evidence type="ECO:0000256" key="11">
    <source>
        <dbReference type="SAM" id="Phobius"/>
    </source>
</evidence>
<evidence type="ECO:0000256" key="4">
    <source>
        <dbReference type="ARBA" id="ARBA00022547"/>
    </source>
</evidence>
<reference evidence="12" key="1">
    <citation type="journal article" date="2016" name="Gene">
        <title>Comparative analyses of the complete mitochondrial genomes of two murine pinworms Aspiculuris tetraptera and Syphacia obvelata.</title>
        <authorList>
            <person name="Wang C.-R."/>
            <person name="Lou Y."/>
            <person name="Gao J.-F."/>
            <person name="Qiu J.-H."/>
            <person name="Zhang Y."/>
            <person name="Gao Y."/>
            <person name="Chang Q.-C."/>
        </authorList>
    </citation>
    <scope>NUCLEOTIDE SEQUENCE</scope>
</reference>
<keyword evidence="7 11" id="KW-1133">Transmembrane helix</keyword>
<evidence type="ECO:0000256" key="6">
    <source>
        <dbReference type="ARBA" id="ARBA00022781"/>
    </source>
</evidence>
<evidence type="ECO:0000256" key="10">
    <source>
        <dbReference type="ARBA" id="ARBA00023310"/>
    </source>
</evidence>
<evidence type="ECO:0000256" key="3">
    <source>
        <dbReference type="ARBA" id="ARBA00022448"/>
    </source>
</evidence>
<keyword evidence="6" id="KW-0375">Hydrogen ion transport</keyword>
<dbReference type="EMBL" id="KT764937">
    <property type="protein sequence ID" value="ALM87695.1"/>
    <property type="molecule type" value="Genomic_DNA"/>
</dbReference>
<feature type="transmembrane region" description="Helical" evidence="11">
    <location>
        <begin position="138"/>
        <end position="159"/>
    </location>
</feature>